<evidence type="ECO:0000259" key="5">
    <source>
        <dbReference type="PROSITE" id="PS50056"/>
    </source>
</evidence>
<dbReference type="GO" id="GO:0004725">
    <property type="term" value="F:protein tyrosine phosphatase activity"/>
    <property type="evidence" value="ECO:0007669"/>
    <property type="project" value="UniProtKB-EC"/>
</dbReference>
<dbReference type="PROSITE" id="PS50056">
    <property type="entry name" value="TYR_PHOSPHATASE_2"/>
    <property type="match status" value="1"/>
</dbReference>
<dbReference type="EC" id="3.1.3.48" evidence="2"/>
<dbReference type="InterPro" id="IPR016130">
    <property type="entry name" value="Tyr_Pase_AS"/>
</dbReference>
<dbReference type="InterPro" id="IPR036873">
    <property type="entry name" value="Rhodanese-like_dom_sf"/>
</dbReference>
<keyword evidence="8" id="KW-1185">Reference proteome</keyword>
<reference evidence="8" key="2">
    <citation type="submission" date="2013-12" db="EMBL/GenBank/DDBJ databases">
        <title>Evolution of pathogenesis and genome organization in the Tremellales.</title>
        <authorList>
            <person name="Cuomo C."/>
            <person name="Litvintseva A."/>
            <person name="Heitman J."/>
            <person name="Chen Y."/>
            <person name="Sun S."/>
            <person name="Springer D."/>
            <person name="Dromer F."/>
            <person name="Young S."/>
            <person name="Zeng Q."/>
            <person name="Chapman S."/>
            <person name="Gujja S."/>
            <person name="Saif S."/>
            <person name="Birren B."/>
        </authorList>
    </citation>
    <scope>NUCLEOTIDE SEQUENCE [LARGE SCALE GENOMIC DNA]</scope>
    <source>
        <strain evidence="8">CBS 10435</strain>
    </source>
</reference>
<sequence length="1384" mass="148186">MEVESSSNVIGERNRSNGHGHGHGHGHRYQHQDDDGKIEVEEDRWSKGSAKTSSTTPPSSAFQFTFPPIHSSTTTPDRRRQAPPTNIPNFPGPHEPRNSPPTVPFSPSPTQSPMASSPFRSPDPPPAGPSARTPGFNLPLSQPYVTPSASDVSSPWHSLAATSGAPTPSLEGGPKGRSSPHLGYPFERLNIGGSWSGANLWGEGAQGRRGSADSTTGGEPGSSPGKAPMQLSSPPPMVLPPPGPARGLSNETLLRYKAMASSGSSLSPAMAKGPSQGESGSSSRASSSDSTTPPSLPPALARRRGSIPKTSTSVPSLSLPPSRGGKSPSPLASSSTTSSPGVGGKRLQPITAKSLLPLLSSPSTLVLDVRPPSSFQSSHVPSSYSLPIPSTLLRRPAFNLEKLVQMLPSDTKEAVLRWREKGDIVLIDADSGSVSDGSVLDGLSSKFEREGYTGHLWFVKGGHSALSSQRDLRLVAEDDAPGAEGQGSITASAADAGVKKGMIAGTLGTLAFRQESTEGRSRRAPPPTGLSIPPTPGFNFKSNPFGISLPGSQTSTATERPLMTGRDLTLSGMPSPKKAKLQPANPFFDNIRQNLELSHGGITERIPLNLPDQVMNRIEDLPDFLRDLATMPEKDSMDQLAKQFYDLELNEQKRLQAVMEWHSNASGMLLSDKAGKETWAEKRHHDAEEVQRLTNWNGEEATLQDDYFPFSITAGVERGTKNRYKNIWPYDFSRVRLERPPDEDSDYINASYVQPRGTSRRYIATQGPLDATYNDFWTLVWEQGVRVIVMITKQFEGGLIKCGNYWGDKTYGNLHLHMVSQTGGEDQVQQQTTGFDFGPAAVTPRSTSFPTGKERNIKRVFKLANHDEPDEPPRTIVQIQCIGWPDFDVPETPETLFNLIKDVDNAVEGSETVGRDDRRNQPPVLVHCSAGVGRTGSFIVVDAILDGLRRELRARRGTSVPSSGHQQDTERSPFDPSLANPVNFGSSDSGHKSQDSGKAVSFLSPPVSGTALSDSSQPILTSSPSPLTTTVTAPTPPFQPLTAAALAENLSNQAQEEKMEIDAPTEPRGPPRDEKFFQHRGSISTSTHFSSEAGGDTRRPSLASTKHSSDMLPPDAISRNNGKDANAPMPIIRSDIRHRTPTPISEIEDPVASVLEGMRVQRMSLVQSLRQYLFVHRAIIHNYLHILDEENETLGTQSKSPSASVSGGMGKMGLTPAKSNSTSGSTSTIPSVGTVGTDEDMHSKRRASPTELEIESLSSKGGLDEHGKNLTRTLGEIDSTTSSGLSKRPSFKKMRPAVDSMISPTGTGITSTSTDSTSSTASGGSSTSTSSTSSPLSPTKKGNRLRSKSKLGLQLDMDSGSLPLSFGPTGEQGQGFDKEKNLGK</sequence>
<dbReference type="InterPro" id="IPR029021">
    <property type="entry name" value="Prot-tyrosine_phosphatase-like"/>
</dbReference>
<dbReference type="SMART" id="SM00404">
    <property type="entry name" value="PTPc_motif"/>
    <property type="match status" value="1"/>
</dbReference>
<dbReference type="SUPFAM" id="SSF52799">
    <property type="entry name" value="(Phosphotyrosine protein) phosphatases II"/>
    <property type="match status" value="1"/>
</dbReference>
<feature type="compositionally biased region" description="Low complexity" evidence="3">
    <location>
        <begin position="52"/>
        <end position="68"/>
    </location>
</feature>
<evidence type="ECO:0000256" key="2">
    <source>
        <dbReference type="ARBA" id="ARBA00013064"/>
    </source>
</evidence>
<feature type="domain" description="Tyrosine specific protein phosphatases" evidence="5">
    <location>
        <begin position="894"/>
        <end position="944"/>
    </location>
</feature>
<feature type="compositionally biased region" description="Basic and acidic residues" evidence="3">
    <location>
        <begin position="30"/>
        <end position="46"/>
    </location>
</feature>
<feature type="region of interest" description="Disordered" evidence="3">
    <location>
        <begin position="1195"/>
        <end position="1384"/>
    </location>
</feature>
<feature type="region of interest" description="Disordered" evidence="3">
    <location>
        <begin position="514"/>
        <end position="535"/>
    </location>
</feature>
<dbReference type="PROSITE" id="PS50055">
    <property type="entry name" value="TYR_PHOSPHATASE_PTP"/>
    <property type="match status" value="1"/>
</dbReference>
<dbReference type="PRINTS" id="PR00700">
    <property type="entry name" value="PRTYPHPHTASE"/>
</dbReference>
<dbReference type="EMBL" id="KI669459">
    <property type="protein sequence ID" value="OCF60903.1"/>
    <property type="molecule type" value="Genomic_DNA"/>
</dbReference>
<dbReference type="InterPro" id="IPR050348">
    <property type="entry name" value="Protein-Tyr_Phosphatase"/>
</dbReference>
<feature type="compositionally biased region" description="Low complexity" evidence="3">
    <location>
        <begin position="1012"/>
        <end position="1033"/>
    </location>
</feature>
<accession>A0A1B9IZG1</accession>
<feature type="compositionally biased region" description="Low complexity" evidence="3">
    <location>
        <begin position="1303"/>
        <end position="1339"/>
    </location>
</feature>
<dbReference type="PROSITE" id="PS00383">
    <property type="entry name" value="TYR_PHOSPHATASE_1"/>
    <property type="match status" value="1"/>
</dbReference>
<feature type="compositionally biased region" description="Low complexity" evidence="3">
    <location>
        <begin position="308"/>
        <end position="340"/>
    </location>
</feature>
<feature type="region of interest" description="Disordered" evidence="3">
    <location>
        <begin position="1"/>
        <end position="347"/>
    </location>
</feature>
<gene>
    <name evidence="7" type="ORF">L486_00547</name>
</gene>
<name>A0A1B9IZG1_9TREE</name>
<feature type="compositionally biased region" description="Low complexity" evidence="3">
    <location>
        <begin position="214"/>
        <end position="232"/>
    </location>
</feature>
<feature type="region of interest" description="Disordered" evidence="3">
    <location>
        <begin position="955"/>
        <end position="1038"/>
    </location>
</feature>
<dbReference type="InterPro" id="IPR000387">
    <property type="entry name" value="Tyr_Pase_dom"/>
</dbReference>
<feature type="compositionally biased region" description="Polar residues" evidence="3">
    <location>
        <begin position="139"/>
        <end position="166"/>
    </location>
</feature>
<proteinExistence type="inferred from homology"/>
<feature type="region of interest" description="Disordered" evidence="3">
    <location>
        <begin position="1053"/>
        <end position="1128"/>
    </location>
</feature>
<feature type="compositionally biased region" description="Basic residues" evidence="3">
    <location>
        <begin position="16"/>
        <end position="29"/>
    </location>
</feature>
<dbReference type="SMART" id="SM00450">
    <property type="entry name" value="RHOD"/>
    <property type="match status" value="1"/>
</dbReference>
<evidence type="ECO:0000256" key="1">
    <source>
        <dbReference type="ARBA" id="ARBA00009649"/>
    </source>
</evidence>
<protein>
    <recommendedName>
        <fullName evidence="2">protein-tyrosine-phosphatase</fullName>
        <ecNumber evidence="2">3.1.3.48</ecNumber>
    </recommendedName>
</protein>
<evidence type="ECO:0000313" key="7">
    <source>
        <dbReference type="EMBL" id="OCF60903.1"/>
    </source>
</evidence>
<dbReference type="PROSITE" id="PS50206">
    <property type="entry name" value="RHODANESE_3"/>
    <property type="match status" value="1"/>
</dbReference>
<evidence type="ECO:0000259" key="4">
    <source>
        <dbReference type="PROSITE" id="PS50055"/>
    </source>
</evidence>
<evidence type="ECO:0000256" key="3">
    <source>
        <dbReference type="SAM" id="MobiDB-lite"/>
    </source>
</evidence>
<feature type="domain" description="Tyrosine-protein phosphatase" evidence="4">
    <location>
        <begin position="721"/>
        <end position="951"/>
    </location>
</feature>
<evidence type="ECO:0000313" key="8">
    <source>
        <dbReference type="Proteomes" id="UP000092583"/>
    </source>
</evidence>
<dbReference type="Pfam" id="PF00581">
    <property type="entry name" value="Rhodanese"/>
    <property type="match status" value="1"/>
</dbReference>
<dbReference type="STRING" id="1331196.A0A1B9IZG1"/>
<feature type="compositionally biased region" description="Low complexity" evidence="3">
    <location>
        <begin position="279"/>
        <end position="293"/>
    </location>
</feature>
<dbReference type="Proteomes" id="UP000092583">
    <property type="component" value="Unassembled WGS sequence"/>
</dbReference>
<dbReference type="SMART" id="SM00194">
    <property type="entry name" value="PTPc"/>
    <property type="match status" value="1"/>
</dbReference>
<organism evidence="7 8">
    <name type="scientific">Kwoniella mangroviensis CBS 10435</name>
    <dbReference type="NCBI Taxonomy" id="1331196"/>
    <lineage>
        <taxon>Eukaryota</taxon>
        <taxon>Fungi</taxon>
        <taxon>Dikarya</taxon>
        <taxon>Basidiomycota</taxon>
        <taxon>Agaricomycotina</taxon>
        <taxon>Tremellomycetes</taxon>
        <taxon>Tremellales</taxon>
        <taxon>Cryptococcaceae</taxon>
        <taxon>Kwoniella</taxon>
    </lineage>
</organism>
<feature type="compositionally biased region" description="Pro residues" evidence="3">
    <location>
        <begin position="90"/>
        <end position="107"/>
    </location>
</feature>
<feature type="compositionally biased region" description="Pro residues" evidence="3">
    <location>
        <begin position="524"/>
        <end position="535"/>
    </location>
</feature>
<dbReference type="InterPro" id="IPR001763">
    <property type="entry name" value="Rhodanese-like_dom"/>
</dbReference>
<dbReference type="InterPro" id="IPR003595">
    <property type="entry name" value="Tyr_Pase_cat"/>
</dbReference>
<feature type="compositionally biased region" description="Pro residues" evidence="3">
    <location>
        <begin position="233"/>
        <end position="244"/>
    </location>
</feature>
<feature type="compositionally biased region" description="Polar residues" evidence="3">
    <location>
        <begin position="1081"/>
        <end position="1090"/>
    </location>
</feature>
<dbReference type="OrthoDB" id="6058203at2759"/>
<dbReference type="CDD" id="cd18533">
    <property type="entry name" value="PTP_fungal"/>
    <property type="match status" value="1"/>
</dbReference>
<dbReference type="PANTHER" id="PTHR19134">
    <property type="entry name" value="RECEPTOR-TYPE TYROSINE-PROTEIN PHOSPHATASE"/>
    <property type="match status" value="1"/>
</dbReference>
<evidence type="ECO:0000259" key="6">
    <source>
        <dbReference type="PROSITE" id="PS50206"/>
    </source>
</evidence>
<dbReference type="Gene3D" id="3.40.250.10">
    <property type="entry name" value="Rhodanese-like domain"/>
    <property type="match status" value="1"/>
</dbReference>
<feature type="domain" description="Rhodanese" evidence="6">
    <location>
        <begin position="360"/>
        <end position="475"/>
    </location>
</feature>
<dbReference type="Gene3D" id="3.90.190.10">
    <property type="entry name" value="Protein tyrosine phosphatase superfamily"/>
    <property type="match status" value="2"/>
</dbReference>
<reference evidence="7 8" key="1">
    <citation type="submission" date="2013-07" db="EMBL/GenBank/DDBJ databases">
        <title>The Genome Sequence of Kwoniella mangroviensis CBS10435.</title>
        <authorList>
            <consortium name="The Broad Institute Genome Sequencing Platform"/>
            <person name="Cuomo C."/>
            <person name="Litvintseva A."/>
            <person name="Chen Y."/>
            <person name="Heitman J."/>
            <person name="Sun S."/>
            <person name="Springer D."/>
            <person name="Dromer F."/>
            <person name="Young S.K."/>
            <person name="Zeng Q."/>
            <person name="Gargeya S."/>
            <person name="Fitzgerald M."/>
            <person name="Abouelleil A."/>
            <person name="Alvarado L."/>
            <person name="Berlin A.M."/>
            <person name="Chapman S.B."/>
            <person name="Dewar J."/>
            <person name="Goldberg J."/>
            <person name="Griggs A."/>
            <person name="Gujja S."/>
            <person name="Hansen M."/>
            <person name="Howarth C."/>
            <person name="Imamovic A."/>
            <person name="Larimer J."/>
            <person name="McCowan C."/>
            <person name="Murphy C."/>
            <person name="Pearson M."/>
            <person name="Priest M."/>
            <person name="Roberts A."/>
            <person name="Saif S."/>
            <person name="Shea T."/>
            <person name="Sykes S."/>
            <person name="Wortman J."/>
            <person name="Nusbaum C."/>
            <person name="Birren B."/>
        </authorList>
    </citation>
    <scope>NUCLEOTIDE SEQUENCE [LARGE SCALE GENOMIC DNA]</scope>
    <source>
        <strain evidence="7 8">CBS 10435</strain>
    </source>
</reference>
<dbReference type="PANTHER" id="PTHR19134:SF561">
    <property type="entry name" value="PROTEIN TYROSINE PHOSPHATASE 36E, ISOFORM A"/>
    <property type="match status" value="1"/>
</dbReference>
<dbReference type="SUPFAM" id="SSF52821">
    <property type="entry name" value="Rhodanese/Cell cycle control phosphatase"/>
    <property type="match status" value="1"/>
</dbReference>
<feature type="compositionally biased region" description="Polar residues" evidence="3">
    <location>
        <begin position="1217"/>
        <end position="1231"/>
    </location>
</feature>
<dbReference type="InterPro" id="IPR000242">
    <property type="entry name" value="PTP_cat"/>
</dbReference>
<dbReference type="Pfam" id="PF00102">
    <property type="entry name" value="Y_phosphatase"/>
    <property type="match status" value="1"/>
</dbReference>
<comment type="similarity">
    <text evidence="1">Belongs to the protein-tyrosine phosphatase family. Non-receptor class subfamily.</text>
</comment>
<feature type="compositionally biased region" description="Polar residues" evidence="3">
    <location>
        <begin position="1195"/>
        <end position="1205"/>
    </location>
</feature>